<organism evidence="3 4">
    <name type="scientific">Clohesyomyces aquaticus</name>
    <dbReference type="NCBI Taxonomy" id="1231657"/>
    <lineage>
        <taxon>Eukaryota</taxon>
        <taxon>Fungi</taxon>
        <taxon>Dikarya</taxon>
        <taxon>Ascomycota</taxon>
        <taxon>Pezizomycotina</taxon>
        <taxon>Dothideomycetes</taxon>
        <taxon>Pleosporomycetidae</taxon>
        <taxon>Pleosporales</taxon>
        <taxon>Lindgomycetaceae</taxon>
        <taxon>Clohesyomyces</taxon>
    </lineage>
</organism>
<dbReference type="SMART" id="SM00248">
    <property type="entry name" value="ANK"/>
    <property type="match status" value="2"/>
</dbReference>
<keyword evidence="4" id="KW-1185">Reference proteome</keyword>
<feature type="region of interest" description="Disordered" evidence="2">
    <location>
        <begin position="270"/>
        <end position="292"/>
    </location>
</feature>
<dbReference type="STRING" id="1231657.A0A1Y1YBB9"/>
<gene>
    <name evidence="3" type="ORF">BCR34DRAFT_607992</name>
</gene>
<dbReference type="Gene3D" id="1.25.40.20">
    <property type="entry name" value="Ankyrin repeat-containing domain"/>
    <property type="match status" value="1"/>
</dbReference>
<accession>A0A1Y1YBB9</accession>
<name>A0A1Y1YBB9_9PLEO</name>
<evidence type="ECO:0000313" key="4">
    <source>
        <dbReference type="Proteomes" id="UP000193144"/>
    </source>
</evidence>
<feature type="region of interest" description="Disordered" evidence="2">
    <location>
        <begin position="237"/>
        <end position="258"/>
    </location>
</feature>
<dbReference type="InterPro" id="IPR036770">
    <property type="entry name" value="Ankyrin_rpt-contain_sf"/>
</dbReference>
<keyword evidence="1" id="KW-0040">ANK repeat</keyword>
<sequence length="791" mass="88676">MALVRPLSRSSYVYLRSPYQTFNLLGVFKKFNLDTLPAAVPHSLNIMPPDMVAKSRNLRNPRLGVSWTGVSQPLNMMSRYRVAKRQTSGTERRRGAPTRWTTSWQKRLVILRLCGLKVKAIVELFSAIDGGQLKAKERNAQRLLLELLSDEQATDLISIREKVPYDKFLPVGQESRQRIKFLRSQVFRRTSTASSKSYARLLSTAPNNSPPGTLGPAFTASPAHLADSTNERWILNRPDHADKIDRNDGDSSSPSLRATDNLHQAVDSFKSEIAPRVPEPGTKDQNNTLPSMRESISSRLSTKIQDAMKRLSLSSSVKSDLASLLRKRFSISTAATSKRLSGATISTTGPHEMFPPPEDRVVDITTMGRSQFEPGLVLAQPDKPSWLVDPVPYEISRIIERHNREVVEVNTLLINFCCWRESQLCIHKLIKELIAEIPSMPPGRPLRFNFNIEDPFNDHNLANNALFFAARSGAPAQLLFDLLDVAPVNALNAEGETFMFTLDPRGLKEVTCTCTKGLGWCVPDHSSGFECLIYRLRQCGFNFHQTNDDGRHFLMLLCISQFFDPRWLVGFLAHEAERAWFWNLRESAGLLLLDYLNTRSDASQWYTCVHAIEDHLGGQPLGPEKYRMPLEGINYETYELGNTANEYDRTGRTRLMALLDQDPLDGGLLLSRVMAFMEYNPSINVHARARDGDTVVHIATKRLQPSVLEYLLSRGCPVNQKNHEGFTALDYAAYSLNLSRTRRYEAFFTADAFKCVAILSRHGAASAVLEVGWLTSQGAAGPSPRAALGLP</sequence>
<evidence type="ECO:0000313" key="3">
    <source>
        <dbReference type="EMBL" id="ORX95310.1"/>
    </source>
</evidence>
<protein>
    <submittedName>
        <fullName evidence="3">Uncharacterized protein</fullName>
    </submittedName>
</protein>
<dbReference type="PROSITE" id="PS50297">
    <property type="entry name" value="ANK_REP_REGION"/>
    <property type="match status" value="1"/>
</dbReference>
<dbReference type="OrthoDB" id="3799462at2759"/>
<feature type="region of interest" description="Disordered" evidence="2">
    <location>
        <begin position="202"/>
        <end position="222"/>
    </location>
</feature>
<comment type="caution">
    <text evidence="3">The sequence shown here is derived from an EMBL/GenBank/DDBJ whole genome shotgun (WGS) entry which is preliminary data.</text>
</comment>
<feature type="repeat" description="ANK" evidence="1">
    <location>
        <begin position="691"/>
        <end position="723"/>
    </location>
</feature>
<dbReference type="AlphaFoldDB" id="A0A1Y1YBB9"/>
<dbReference type="EMBL" id="MCFA01000282">
    <property type="protein sequence ID" value="ORX95310.1"/>
    <property type="molecule type" value="Genomic_DNA"/>
</dbReference>
<feature type="compositionally biased region" description="Polar residues" evidence="2">
    <location>
        <begin position="283"/>
        <end position="292"/>
    </location>
</feature>
<dbReference type="Proteomes" id="UP000193144">
    <property type="component" value="Unassembled WGS sequence"/>
</dbReference>
<evidence type="ECO:0000256" key="1">
    <source>
        <dbReference type="PROSITE-ProRule" id="PRU00023"/>
    </source>
</evidence>
<dbReference type="SUPFAM" id="SSF48403">
    <property type="entry name" value="Ankyrin repeat"/>
    <property type="match status" value="1"/>
</dbReference>
<feature type="compositionally biased region" description="Basic and acidic residues" evidence="2">
    <location>
        <begin position="237"/>
        <end position="249"/>
    </location>
</feature>
<proteinExistence type="predicted"/>
<dbReference type="InterPro" id="IPR002110">
    <property type="entry name" value="Ankyrin_rpt"/>
</dbReference>
<evidence type="ECO:0000256" key="2">
    <source>
        <dbReference type="SAM" id="MobiDB-lite"/>
    </source>
</evidence>
<reference evidence="3 4" key="1">
    <citation type="submission" date="2016-07" db="EMBL/GenBank/DDBJ databases">
        <title>Pervasive Adenine N6-methylation of Active Genes in Fungi.</title>
        <authorList>
            <consortium name="DOE Joint Genome Institute"/>
            <person name="Mondo S.J."/>
            <person name="Dannebaum R.O."/>
            <person name="Kuo R.C."/>
            <person name="Labutti K."/>
            <person name="Haridas S."/>
            <person name="Kuo A."/>
            <person name="Salamov A."/>
            <person name="Ahrendt S.R."/>
            <person name="Lipzen A."/>
            <person name="Sullivan W."/>
            <person name="Andreopoulos W.B."/>
            <person name="Clum A."/>
            <person name="Lindquist E."/>
            <person name="Daum C."/>
            <person name="Ramamoorthy G.K."/>
            <person name="Gryganskyi A."/>
            <person name="Culley D."/>
            <person name="Magnuson J.K."/>
            <person name="James T.Y."/>
            <person name="O'Malley M.A."/>
            <person name="Stajich J.E."/>
            <person name="Spatafora J.W."/>
            <person name="Visel A."/>
            <person name="Grigoriev I.V."/>
        </authorList>
    </citation>
    <scope>NUCLEOTIDE SEQUENCE [LARGE SCALE GENOMIC DNA]</scope>
    <source>
        <strain evidence="3 4">CBS 115471</strain>
    </source>
</reference>
<dbReference type="PROSITE" id="PS50088">
    <property type="entry name" value="ANK_REPEAT"/>
    <property type="match status" value="1"/>
</dbReference>